<dbReference type="HOGENOM" id="CLU_2372948_0_0_1"/>
<proteinExistence type="predicted"/>
<dbReference type="Proteomes" id="UP000027222">
    <property type="component" value="Unassembled WGS sequence"/>
</dbReference>
<evidence type="ECO:0000313" key="1">
    <source>
        <dbReference type="EMBL" id="KDR76416.1"/>
    </source>
</evidence>
<evidence type="ECO:0008006" key="3">
    <source>
        <dbReference type="Google" id="ProtNLM"/>
    </source>
</evidence>
<accession>A0A067SZW1</accession>
<dbReference type="AlphaFoldDB" id="A0A067SZW1"/>
<evidence type="ECO:0000313" key="2">
    <source>
        <dbReference type="Proteomes" id="UP000027222"/>
    </source>
</evidence>
<keyword evidence="2" id="KW-1185">Reference proteome</keyword>
<protein>
    <recommendedName>
        <fullName evidence="3">Endonuclease/exonuclease/phosphatase domain-containing protein</fullName>
    </recommendedName>
</protein>
<organism evidence="1 2">
    <name type="scientific">Galerina marginata (strain CBS 339.88)</name>
    <dbReference type="NCBI Taxonomy" id="685588"/>
    <lineage>
        <taxon>Eukaryota</taxon>
        <taxon>Fungi</taxon>
        <taxon>Dikarya</taxon>
        <taxon>Basidiomycota</taxon>
        <taxon>Agaricomycotina</taxon>
        <taxon>Agaricomycetes</taxon>
        <taxon>Agaricomycetidae</taxon>
        <taxon>Agaricales</taxon>
        <taxon>Agaricineae</taxon>
        <taxon>Strophariaceae</taxon>
        <taxon>Galerina</taxon>
    </lineage>
</organism>
<name>A0A067SZW1_GALM3</name>
<sequence length="86" mass="9609">MRRTPDEIRVLTYNVAKNLLALDVCLSTLVEIYDVIFVQEPPWQIVRQAPSTSSRGGDDVIGTANHPDWLLMFCPQPVSVAPRCIA</sequence>
<feature type="non-terminal residue" evidence="1">
    <location>
        <position position="86"/>
    </location>
</feature>
<gene>
    <name evidence="1" type="ORF">GALMADRAFT_26608</name>
</gene>
<reference evidence="2" key="1">
    <citation type="journal article" date="2014" name="Proc. Natl. Acad. Sci. U.S.A.">
        <title>Extensive sampling of basidiomycete genomes demonstrates inadequacy of the white-rot/brown-rot paradigm for wood decay fungi.</title>
        <authorList>
            <person name="Riley R."/>
            <person name="Salamov A.A."/>
            <person name="Brown D.W."/>
            <person name="Nagy L.G."/>
            <person name="Floudas D."/>
            <person name="Held B.W."/>
            <person name="Levasseur A."/>
            <person name="Lombard V."/>
            <person name="Morin E."/>
            <person name="Otillar R."/>
            <person name="Lindquist E.A."/>
            <person name="Sun H."/>
            <person name="LaButti K.M."/>
            <person name="Schmutz J."/>
            <person name="Jabbour D."/>
            <person name="Luo H."/>
            <person name="Baker S.E."/>
            <person name="Pisabarro A.G."/>
            <person name="Walton J.D."/>
            <person name="Blanchette R.A."/>
            <person name="Henrissat B."/>
            <person name="Martin F."/>
            <person name="Cullen D."/>
            <person name="Hibbett D.S."/>
            <person name="Grigoriev I.V."/>
        </authorList>
    </citation>
    <scope>NUCLEOTIDE SEQUENCE [LARGE SCALE GENOMIC DNA]</scope>
    <source>
        <strain evidence="2">CBS 339.88</strain>
    </source>
</reference>
<dbReference type="EMBL" id="KL142379">
    <property type="protein sequence ID" value="KDR76416.1"/>
    <property type="molecule type" value="Genomic_DNA"/>
</dbReference>
<dbReference type="OrthoDB" id="3027943at2759"/>